<proteinExistence type="inferred from homology"/>
<dbReference type="InterPro" id="IPR036505">
    <property type="entry name" value="Amidase/PGRP_sf"/>
</dbReference>
<comment type="similarity">
    <text evidence="1">Belongs to the N-acetylmuramoyl-L-alanine amidase 2 family.</text>
</comment>
<dbReference type="InterPro" id="IPR015510">
    <property type="entry name" value="PGRP"/>
</dbReference>
<dbReference type="Gene3D" id="2.60.120.260">
    <property type="entry name" value="Galactose-binding domain-like"/>
    <property type="match status" value="2"/>
</dbReference>
<dbReference type="EMBL" id="CP048104">
    <property type="protein sequence ID" value="QKG85339.1"/>
    <property type="molecule type" value="Genomic_DNA"/>
</dbReference>
<dbReference type="Pfam" id="PF25275">
    <property type="entry name" value="Golvesin_C"/>
    <property type="match status" value="4"/>
</dbReference>
<dbReference type="Gene3D" id="3.40.80.10">
    <property type="entry name" value="Peptidoglycan recognition protein-like"/>
    <property type="match status" value="1"/>
</dbReference>
<dbReference type="GO" id="GO:0008270">
    <property type="term" value="F:zinc ion binding"/>
    <property type="evidence" value="ECO:0007669"/>
    <property type="project" value="InterPro"/>
</dbReference>
<gene>
    <name evidence="4" type="ORF">GXN76_13215</name>
</gene>
<dbReference type="InterPro" id="IPR002502">
    <property type="entry name" value="Amidase_domain"/>
</dbReference>
<sequence>MTTRLTRIGFLLVLGFLLFFSLLSLPVIPASWAETAAIKVQADEVRHQTLSDFSKGQTHNLELEKEGAHVTLSMEDEKKKGEFISPVITSDIVFTDVGLRWIQGEQTVEGAKPEDFLQFYLRTSLDNQNWSSWHALHADPQEGPDNERTNELFSNLVYAEKGKYAQYKAVFQPGTDADAALQDVKLTFINSEDGQKIPAKGKVSLGSFVAQKANAAIKRPNIVSRGDWGADESLRYLPDGKEDFPREYASKVTHLAVHHTDTVNDDPNPAARMRSIYYYHAKTRGWGDIGYNAIIGSDGLIYEGRKGRDGEVLTPGVVAAHAFSFNNGSFGVSMMGNFSQKKPPAKMRQALVDLLAYQADIHQINPQGKADFVRNCEYNNPSVPKVDPNIPTLQGHKDFPRSSTACPGTYLHQDLGNIRSDVAKKLAEEKDTIILDNADPTHEFVGDWKSSTNQSGYYGKDYQAIADGWGFSTFTWKFNLPTDGDYKVWVHYTSGPDRATNAPYTLHTNQGEVTKTVNQKQDGSTWVELGTFSFNKGANQIVQSNDADGYVIADAIQLKKVQPTPPPQPKQAIIDNSDTAHTSSKGVWTKSTNVSGYYGSNYQANSKGTGADQFTWSYQPPETGVYRVSVRYTSASDRASNAPYTVTYSDGKTTRTVNQRTNGGKWVELGTYNLQKDVTSKVTLTDNANGFVIADAVRYEYLPGWVISDNGHTTNQAVGAWKSSTAIKTLYGTNYVYRHKGTGSDTFTWNLKVPKSGTYKVYAHYLAYTDRATNAPYTIHHQNGKTVKTVNQQINGGKWVSLGNYNFDQTTGGKVVLSNKADGIVVADAIRLEPVPVTVISDNRDPGNEAVGVWKASSKKAGFEGTDYQYDYKGDGSHTFTWYPKIPEAGSYKVYVKYLTHTDRATNAPYTVHHQNGAETIRINQQTNNATWVYLGTFPFAPGTDGKVVLSNSANGIVVADSVRLVKE</sequence>
<dbReference type="SUPFAM" id="SSF55846">
    <property type="entry name" value="N-acetylmuramoyl-L-alanine amidase-like"/>
    <property type="match status" value="1"/>
</dbReference>
<dbReference type="InterPro" id="IPR006619">
    <property type="entry name" value="PGRP_domain_met/bac"/>
</dbReference>
<dbReference type="RefSeq" id="WP_173223905.1">
    <property type="nucleotide sequence ID" value="NZ_CP048104.1"/>
</dbReference>
<keyword evidence="5" id="KW-1185">Reference proteome</keyword>
<dbReference type="CDD" id="cd06583">
    <property type="entry name" value="PGRP"/>
    <property type="match status" value="1"/>
</dbReference>
<name>A0A7D3XK87_9BACL</name>
<feature type="region of interest" description="Disordered" evidence="2">
    <location>
        <begin position="561"/>
        <end position="586"/>
    </location>
</feature>
<evidence type="ECO:0000313" key="5">
    <source>
        <dbReference type="Proteomes" id="UP000503088"/>
    </source>
</evidence>
<evidence type="ECO:0000256" key="2">
    <source>
        <dbReference type="SAM" id="MobiDB-lite"/>
    </source>
</evidence>
<dbReference type="GO" id="GO:0008745">
    <property type="term" value="F:N-acetylmuramoyl-L-alanine amidase activity"/>
    <property type="evidence" value="ECO:0007669"/>
    <property type="project" value="InterPro"/>
</dbReference>
<dbReference type="SMART" id="SM00701">
    <property type="entry name" value="PGRP"/>
    <property type="match status" value="1"/>
</dbReference>
<dbReference type="Pfam" id="PF01510">
    <property type="entry name" value="Amidase_2"/>
    <property type="match status" value="1"/>
</dbReference>
<dbReference type="InterPro" id="IPR033803">
    <property type="entry name" value="CBD-like_Golvesin-Xly"/>
</dbReference>
<accession>A0A7D3XK87</accession>
<dbReference type="PANTHER" id="PTHR11022">
    <property type="entry name" value="PEPTIDOGLYCAN RECOGNITION PROTEIN"/>
    <property type="match status" value="1"/>
</dbReference>
<dbReference type="KEGG" id="kpul:GXN76_13215"/>
<dbReference type="PANTHER" id="PTHR11022:SF41">
    <property type="entry name" value="PEPTIDOGLYCAN-RECOGNITION PROTEIN LC-RELATED"/>
    <property type="match status" value="1"/>
</dbReference>
<feature type="compositionally biased region" description="Polar residues" evidence="2">
    <location>
        <begin position="574"/>
        <end position="586"/>
    </location>
</feature>
<dbReference type="PROSITE" id="PS50194">
    <property type="entry name" value="FILAMIN_REPEAT"/>
    <property type="match status" value="1"/>
</dbReference>
<dbReference type="CDD" id="cd14488">
    <property type="entry name" value="CBM6-CBM35-CBM36_like_2"/>
    <property type="match status" value="1"/>
</dbReference>
<feature type="domain" description="Peptidoglycan recognition protein family" evidence="3">
    <location>
        <begin position="220"/>
        <end position="377"/>
    </location>
</feature>
<dbReference type="GO" id="GO:0009253">
    <property type="term" value="P:peptidoglycan catabolic process"/>
    <property type="evidence" value="ECO:0007669"/>
    <property type="project" value="InterPro"/>
</dbReference>
<evidence type="ECO:0000256" key="1">
    <source>
        <dbReference type="ARBA" id="ARBA00007553"/>
    </source>
</evidence>
<dbReference type="AlphaFoldDB" id="A0A7D3XK87"/>
<dbReference type="InterPro" id="IPR017868">
    <property type="entry name" value="Filamin/ABP280_repeat-like"/>
</dbReference>
<reference evidence="4 5" key="1">
    <citation type="submission" date="2020-01" db="EMBL/GenBank/DDBJ databases">
        <authorList>
            <person name="Gulvik C.A."/>
            <person name="Batra D.G."/>
        </authorList>
    </citation>
    <scope>NUCLEOTIDE SEQUENCE [LARGE SCALE GENOMIC DNA]</scope>
    <source>
        <strain evidence="4 5">W9323</strain>
    </source>
</reference>
<dbReference type="Proteomes" id="UP000503088">
    <property type="component" value="Chromosome"/>
</dbReference>
<organism evidence="4 5">
    <name type="scientific">Kroppenstedtia pulmonis</name>
    <dbReference type="NCBI Taxonomy" id="1380685"/>
    <lineage>
        <taxon>Bacteria</taxon>
        <taxon>Bacillati</taxon>
        <taxon>Bacillota</taxon>
        <taxon>Bacilli</taxon>
        <taxon>Bacillales</taxon>
        <taxon>Thermoactinomycetaceae</taxon>
        <taxon>Kroppenstedtia</taxon>
    </lineage>
</organism>
<evidence type="ECO:0000259" key="3">
    <source>
        <dbReference type="SMART" id="SM00701"/>
    </source>
</evidence>
<protein>
    <recommendedName>
        <fullName evidence="3">Peptidoglycan recognition protein family domain-containing protein</fullName>
    </recommendedName>
</protein>
<evidence type="ECO:0000313" key="4">
    <source>
        <dbReference type="EMBL" id="QKG85339.1"/>
    </source>
</evidence>